<organism evidence="2 3">
    <name type="scientific">Pristionchus mayeri</name>
    <dbReference type="NCBI Taxonomy" id="1317129"/>
    <lineage>
        <taxon>Eukaryota</taxon>
        <taxon>Metazoa</taxon>
        <taxon>Ecdysozoa</taxon>
        <taxon>Nematoda</taxon>
        <taxon>Chromadorea</taxon>
        <taxon>Rhabditida</taxon>
        <taxon>Rhabditina</taxon>
        <taxon>Diplogasteromorpha</taxon>
        <taxon>Diplogasteroidea</taxon>
        <taxon>Neodiplogasteridae</taxon>
        <taxon>Pristionchus</taxon>
    </lineage>
</organism>
<accession>A0AAN4ZAW5</accession>
<proteinExistence type="predicted"/>
<protein>
    <recommendedName>
        <fullName evidence="4">MARVEL domain-containing protein</fullName>
    </recommendedName>
</protein>
<sequence length="158" mass="17505">RMALPRGTSRLGEYPYLLDIVNIFLVCGILLCMAIPTVVPPGIVIIYLICLLSLLLSMLYCGVIIWELDTPSFHLFGLKLPIIVFGSSLFMGIMHFITIWLSLSGIIDTGNAAFWVAIFLCIATTGVQGVKFAAHFRQWQHDSREAGFDFPNSNYGSS</sequence>
<keyword evidence="3" id="KW-1185">Reference proteome</keyword>
<feature type="transmembrane region" description="Helical" evidence="1">
    <location>
        <begin position="45"/>
        <end position="68"/>
    </location>
</feature>
<keyword evidence="1" id="KW-0812">Transmembrane</keyword>
<feature type="transmembrane region" description="Helical" evidence="1">
    <location>
        <begin position="113"/>
        <end position="134"/>
    </location>
</feature>
<evidence type="ECO:0000313" key="3">
    <source>
        <dbReference type="Proteomes" id="UP001328107"/>
    </source>
</evidence>
<dbReference type="AlphaFoldDB" id="A0AAN4ZAW5"/>
<dbReference type="Proteomes" id="UP001328107">
    <property type="component" value="Unassembled WGS sequence"/>
</dbReference>
<keyword evidence="1" id="KW-1133">Transmembrane helix</keyword>
<feature type="non-terminal residue" evidence="2">
    <location>
        <position position="1"/>
    </location>
</feature>
<evidence type="ECO:0000256" key="1">
    <source>
        <dbReference type="SAM" id="Phobius"/>
    </source>
</evidence>
<comment type="caution">
    <text evidence="2">The sequence shown here is derived from an EMBL/GenBank/DDBJ whole genome shotgun (WGS) entry which is preliminary data.</text>
</comment>
<feature type="transmembrane region" description="Helical" evidence="1">
    <location>
        <begin position="20"/>
        <end position="39"/>
    </location>
</feature>
<reference evidence="3" key="1">
    <citation type="submission" date="2022-10" db="EMBL/GenBank/DDBJ databases">
        <title>Genome assembly of Pristionchus species.</title>
        <authorList>
            <person name="Yoshida K."/>
            <person name="Sommer R.J."/>
        </authorList>
    </citation>
    <scope>NUCLEOTIDE SEQUENCE [LARGE SCALE GENOMIC DNA]</scope>
    <source>
        <strain evidence="3">RS5460</strain>
    </source>
</reference>
<evidence type="ECO:0000313" key="2">
    <source>
        <dbReference type="EMBL" id="GMR37261.1"/>
    </source>
</evidence>
<evidence type="ECO:0008006" key="4">
    <source>
        <dbReference type="Google" id="ProtNLM"/>
    </source>
</evidence>
<dbReference type="EMBL" id="BTRK01000002">
    <property type="protein sequence ID" value="GMR37261.1"/>
    <property type="molecule type" value="Genomic_DNA"/>
</dbReference>
<gene>
    <name evidence="2" type="ORF">PMAYCL1PPCAC_07456</name>
</gene>
<keyword evidence="1" id="KW-0472">Membrane</keyword>
<feature type="transmembrane region" description="Helical" evidence="1">
    <location>
        <begin position="80"/>
        <end position="101"/>
    </location>
</feature>
<name>A0AAN4ZAW5_9BILA</name>